<dbReference type="InterPro" id="IPR012338">
    <property type="entry name" value="Beta-lactam/transpept-like"/>
</dbReference>
<dbReference type="STRING" id="1330021.A0A367LG49"/>
<evidence type="ECO:0000256" key="2">
    <source>
        <dbReference type="ARBA" id="ARBA00022801"/>
    </source>
</evidence>
<name>A0A367LG49_9HYPO</name>
<organism evidence="4 5">
    <name type="scientific">Ophiocordyceps polyrhachis-furcata BCC 54312</name>
    <dbReference type="NCBI Taxonomy" id="1330021"/>
    <lineage>
        <taxon>Eukaryota</taxon>
        <taxon>Fungi</taxon>
        <taxon>Dikarya</taxon>
        <taxon>Ascomycota</taxon>
        <taxon>Pezizomycotina</taxon>
        <taxon>Sordariomycetes</taxon>
        <taxon>Hypocreomycetidae</taxon>
        <taxon>Hypocreales</taxon>
        <taxon>Ophiocordycipitaceae</taxon>
        <taxon>Ophiocordyceps</taxon>
    </lineage>
</organism>
<proteinExistence type="inferred from homology"/>
<dbReference type="OrthoDB" id="428260at2759"/>
<evidence type="ECO:0000259" key="3">
    <source>
        <dbReference type="Pfam" id="PF00144"/>
    </source>
</evidence>
<keyword evidence="2" id="KW-0378">Hydrolase</keyword>
<gene>
    <name evidence="4" type="ORF">L249_1223</name>
</gene>
<protein>
    <recommendedName>
        <fullName evidence="3">Beta-lactamase-related domain-containing protein</fullName>
    </recommendedName>
</protein>
<dbReference type="GO" id="GO:0016787">
    <property type="term" value="F:hydrolase activity"/>
    <property type="evidence" value="ECO:0007669"/>
    <property type="project" value="UniProtKB-KW"/>
</dbReference>
<reference evidence="4 5" key="1">
    <citation type="journal article" date="2015" name="BMC Genomics">
        <title>Insights from the genome of Ophiocordyceps polyrhachis-furcata to pathogenicity and host specificity in insect fungi.</title>
        <authorList>
            <person name="Wichadakul D."/>
            <person name="Kobmoo N."/>
            <person name="Ingsriswang S."/>
            <person name="Tangphatsornruang S."/>
            <person name="Chantasingh D."/>
            <person name="Luangsa-ard J.J."/>
            <person name="Eurwilaichitr L."/>
        </authorList>
    </citation>
    <scope>NUCLEOTIDE SEQUENCE [LARGE SCALE GENOMIC DNA]</scope>
    <source>
        <strain evidence="4 5">BCC 54312</strain>
    </source>
</reference>
<dbReference type="InterPro" id="IPR050789">
    <property type="entry name" value="Diverse_Enzym_Activities"/>
</dbReference>
<dbReference type="AlphaFoldDB" id="A0A367LG49"/>
<dbReference type="SUPFAM" id="SSF56601">
    <property type="entry name" value="beta-lactamase/transpeptidase-like"/>
    <property type="match status" value="1"/>
</dbReference>
<keyword evidence="5" id="KW-1185">Reference proteome</keyword>
<evidence type="ECO:0000313" key="4">
    <source>
        <dbReference type="EMBL" id="RCI13391.1"/>
    </source>
</evidence>
<dbReference type="Pfam" id="PF00144">
    <property type="entry name" value="Beta-lactamase"/>
    <property type="match status" value="1"/>
</dbReference>
<dbReference type="EMBL" id="LKCN02000007">
    <property type="protein sequence ID" value="RCI13391.1"/>
    <property type="molecule type" value="Genomic_DNA"/>
</dbReference>
<dbReference type="PANTHER" id="PTHR43283:SF17">
    <property type="entry name" value="(LOVD), PUTATIVE (AFU_ORTHOLOGUE AFUA_5G00920)-RELATED"/>
    <property type="match status" value="1"/>
</dbReference>
<comment type="caution">
    <text evidence="4">The sequence shown here is derived from an EMBL/GenBank/DDBJ whole genome shotgun (WGS) entry which is preliminary data.</text>
</comment>
<comment type="similarity">
    <text evidence="1">Belongs to the class-A beta-lactamase family.</text>
</comment>
<dbReference type="Proteomes" id="UP000253664">
    <property type="component" value="Unassembled WGS sequence"/>
</dbReference>
<evidence type="ECO:0000256" key="1">
    <source>
        <dbReference type="ARBA" id="ARBA00009009"/>
    </source>
</evidence>
<accession>A0A367LG49</accession>
<sequence length="401" mass="44316">MDKLDEILNSHVLAPSSTEQDTRDKLLGAAFIVVDQDGIVYKGAAGRCSLESGAPPFTVSSFTWLASLTKLVTTTCVMQLCERAVLDLDLDVVSLVPELGALKVLRGFDQGGEALLEEHSRTITLRQVILMLLTHTLGSPYVPMIPDLVKWSKRIGRPVRPTDWSIEGLTVPLIFPPGDSWVYGTSLDWAGLVLERVTGQSLGQYMESHIFRPLGMTDTGFWPEKLPQTASRTVAWTRRTPSQTLEPAENFTPAEHEIESGGAGLYSTADDYARFLRGLLQGKLVSEDSLRLMFSPQLTDGQKKAFNDMINQPDLHRAMASEFPLGLELDHSVAGVINLQHVPGKRRKGSLMWSGMLCSHWWIDRETGIAAVLIVNVQDAGDAVVERLYDELERAVYAGRE</sequence>
<feature type="domain" description="Beta-lactamase-related" evidence="3">
    <location>
        <begin position="23"/>
        <end position="387"/>
    </location>
</feature>
<evidence type="ECO:0000313" key="5">
    <source>
        <dbReference type="Proteomes" id="UP000253664"/>
    </source>
</evidence>
<dbReference type="PANTHER" id="PTHR43283">
    <property type="entry name" value="BETA-LACTAMASE-RELATED"/>
    <property type="match status" value="1"/>
</dbReference>
<dbReference type="Gene3D" id="3.40.710.10">
    <property type="entry name" value="DD-peptidase/beta-lactamase superfamily"/>
    <property type="match status" value="1"/>
</dbReference>
<dbReference type="InterPro" id="IPR001466">
    <property type="entry name" value="Beta-lactam-related"/>
</dbReference>